<comment type="catalytic activity">
    <reaction evidence="7">
        <text>adenosine + H2O + H(+) = inosine + NH4(+)</text>
        <dbReference type="Rhea" id="RHEA:24408"/>
        <dbReference type="ChEBI" id="CHEBI:15377"/>
        <dbReference type="ChEBI" id="CHEBI:15378"/>
        <dbReference type="ChEBI" id="CHEBI:16335"/>
        <dbReference type="ChEBI" id="CHEBI:17596"/>
        <dbReference type="ChEBI" id="CHEBI:28938"/>
        <dbReference type="EC" id="3.5.4.4"/>
    </reaction>
    <physiologicalReaction direction="left-to-right" evidence="7">
        <dbReference type="Rhea" id="RHEA:24409"/>
    </physiologicalReaction>
</comment>
<dbReference type="InterPro" id="IPR038371">
    <property type="entry name" value="Cu_polyphenol_OxRdtase_sf"/>
</dbReference>
<organism evidence="11 12">
    <name type="scientific">Hafnia psychrotolerans</name>
    <dbReference type="NCBI Taxonomy" id="1477018"/>
    <lineage>
        <taxon>Bacteria</taxon>
        <taxon>Pseudomonadati</taxon>
        <taxon>Pseudomonadota</taxon>
        <taxon>Gammaproteobacteria</taxon>
        <taxon>Enterobacterales</taxon>
        <taxon>Hafniaceae</taxon>
        <taxon>Hafnia</taxon>
    </lineage>
</organism>
<accession>A0ABQ1GK94</accession>
<evidence type="ECO:0000256" key="10">
    <source>
        <dbReference type="RuleBase" id="RU361274"/>
    </source>
</evidence>
<sequence>MVMRPLILPQWPQPATVRSCVTTRQGGVSLPPYDALNLGLHVGDDPYAVNANRLSLIDLAGLPAAPHWLEQVHGTDVVRLTKSTPYLPTLIADAVYTNQPGVVCAVMTADCLPVLFSSCTGDEVAAAHAGWRGLCAGMLEKTVAEFSAESSDIVAWLGPAIGAQKFEVGGEVREAFMSADSAASEAFQPAGNKFLADIYHLARLRLMACGVTHIYGGEYCTVTDSTTFYSYRRDAKTGRMASLIWFVSPS</sequence>
<keyword evidence="12" id="KW-1185">Reference proteome</keyword>
<dbReference type="PANTHER" id="PTHR30616">
    <property type="entry name" value="UNCHARACTERIZED PROTEIN YFIH"/>
    <property type="match status" value="1"/>
</dbReference>
<evidence type="ECO:0000313" key="12">
    <source>
        <dbReference type="Proteomes" id="UP000627464"/>
    </source>
</evidence>
<dbReference type="CDD" id="cd16833">
    <property type="entry name" value="YfiH"/>
    <property type="match status" value="1"/>
</dbReference>
<keyword evidence="6" id="KW-0862">Zinc</keyword>
<dbReference type="Pfam" id="PF02578">
    <property type="entry name" value="Cu-oxidase_4"/>
    <property type="match status" value="1"/>
</dbReference>
<comment type="catalytic activity">
    <reaction evidence="8">
        <text>adenosine + phosphate = alpha-D-ribose 1-phosphate + adenine</text>
        <dbReference type="Rhea" id="RHEA:27642"/>
        <dbReference type="ChEBI" id="CHEBI:16335"/>
        <dbReference type="ChEBI" id="CHEBI:16708"/>
        <dbReference type="ChEBI" id="CHEBI:43474"/>
        <dbReference type="ChEBI" id="CHEBI:57720"/>
        <dbReference type="EC" id="2.4.2.1"/>
    </reaction>
    <physiologicalReaction direction="left-to-right" evidence="8">
        <dbReference type="Rhea" id="RHEA:27643"/>
    </physiologicalReaction>
</comment>
<dbReference type="InterPro" id="IPR011324">
    <property type="entry name" value="Cytotoxic_necrot_fac-like_cat"/>
</dbReference>
<evidence type="ECO:0000256" key="9">
    <source>
        <dbReference type="ARBA" id="ARBA00049893"/>
    </source>
</evidence>
<keyword evidence="3" id="KW-0808">Transferase</keyword>
<dbReference type="NCBIfam" id="TIGR00726">
    <property type="entry name" value="peptidoglycan editing factor PgeF"/>
    <property type="match status" value="1"/>
</dbReference>
<dbReference type="PANTHER" id="PTHR30616:SF2">
    <property type="entry name" value="PURINE NUCLEOSIDE PHOSPHORYLASE LACC1"/>
    <property type="match status" value="1"/>
</dbReference>
<keyword evidence="4" id="KW-0479">Metal-binding</keyword>
<evidence type="ECO:0000256" key="3">
    <source>
        <dbReference type="ARBA" id="ARBA00022679"/>
    </source>
</evidence>
<dbReference type="SUPFAM" id="SSF64438">
    <property type="entry name" value="CNF1/YfiH-like putative cysteine hydrolases"/>
    <property type="match status" value="1"/>
</dbReference>
<comment type="catalytic activity">
    <reaction evidence="9">
        <text>S-methyl-5'-thioadenosine + phosphate = 5-(methylsulfanyl)-alpha-D-ribose 1-phosphate + adenine</text>
        <dbReference type="Rhea" id="RHEA:11852"/>
        <dbReference type="ChEBI" id="CHEBI:16708"/>
        <dbReference type="ChEBI" id="CHEBI:17509"/>
        <dbReference type="ChEBI" id="CHEBI:43474"/>
        <dbReference type="ChEBI" id="CHEBI:58533"/>
        <dbReference type="EC" id="2.4.2.28"/>
    </reaction>
    <physiologicalReaction direction="left-to-right" evidence="9">
        <dbReference type="Rhea" id="RHEA:11853"/>
    </physiologicalReaction>
</comment>
<keyword evidence="5" id="KW-0378">Hydrolase</keyword>
<comment type="caution">
    <text evidence="11">The sequence shown here is derived from an EMBL/GenBank/DDBJ whole genome shotgun (WGS) entry which is preliminary data.</text>
</comment>
<evidence type="ECO:0000256" key="7">
    <source>
        <dbReference type="ARBA" id="ARBA00047989"/>
    </source>
</evidence>
<evidence type="ECO:0000256" key="5">
    <source>
        <dbReference type="ARBA" id="ARBA00022801"/>
    </source>
</evidence>
<comment type="similarity">
    <text evidence="2 10">Belongs to the purine nucleoside phosphorylase YfiH/LACC1 family.</text>
</comment>
<dbReference type="InterPro" id="IPR003730">
    <property type="entry name" value="Cu_polyphenol_OxRdtase"/>
</dbReference>
<evidence type="ECO:0000256" key="6">
    <source>
        <dbReference type="ARBA" id="ARBA00022833"/>
    </source>
</evidence>
<dbReference type="Gene3D" id="3.60.140.10">
    <property type="entry name" value="CNF1/YfiH-like putative cysteine hydrolases"/>
    <property type="match status" value="1"/>
</dbReference>
<comment type="catalytic activity">
    <reaction evidence="1">
        <text>inosine + phosphate = alpha-D-ribose 1-phosphate + hypoxanthine</text>
        <dbReference type="Rhea" id="RHEA:27646"/>
        <dbReference type="ChEBI" id="CHEBI:17368"/>
        <dbReference type="ChEBI" id="CHEBI:17596"/>
        <dbReference type="ChEBI" id="CHEBI:43474"/>
        <dbReference type="ChEBI" id="CHEBI:57720"/>
        <dbReference type="EC" id="2.4.2.1"/>
    </reaction>
    <physiologicalReaction direction="left-to-right" evidence="1">
        <dbReference type="Rhea" id="RHEA:27647"/>
    </physiologicalReaction>
</comment>
<evidence type="ECO:0000256" key="4">
    <source>
        <dbReference type="ARBA" id="ARBA00022723"/>
    </source>
</evidence>
<protein>
    <recommendedName>
        <fullName evidence="10">Purine nucleoside phosphorylase</fullName>
    </recommendedName>
</protein>
<name>A0ABQ1GK94_9GAMM</name>
<evidence type="ECO:0000313" key="11">
    <source>
        <dbReference type="EMBL" id="GGA45490.1"/>
    </source>
</evidence>
<evidence type="ECO:0000256" key="1">
    <source>
        <dbReference type="ARBA" id="ARBA00000553"/>
    </source>
</evidence>
<gene>
    <name evidence="11" type="ORF">GCM10011328_20700</name>
</gene>
<reference evidence="12" key="1">
    <citation type="journal article" date="2019" name="Int. J. Syst. Evol. Microbiol.">
        <title>The Global Catalogue of Microorganisms (GCM) 10K type strain sequencing project: providing services to taxonomists for standard genome sequencing and annotation.</title>
        <authorList>
            <consortium name="The Broad Institute Genomics Platform"/>
            <consortium name="The Broad Institute Genome Sequencing Center for Infectious Disease"/>
            <person name="Wu L."/>
            <person name="Ma J."/>
        </authorList>
    </citation>
    <scope>NUCLEOTIDE SEQUENCE [LARGE SCALE GENOMIC DNA]</scope>
    <source>
        <strain evidence="12">CGMCC 1.12806</strain>
    </source>
</reference>
<proteinExistence type="inferred from homology"/>
<dbReference type="NCBIfam" id="NF007998">
    <property type="entry name" value="PRK10723.1"/>
    <property type="match status" value="1"/>
</dbReference>
<evidence type="ECO:0000256" key="2">
    <source>
        <dbReference type="ARBA" id="ARBA00007353"/>
    </source>
</evidence>
<evidence type="ECO:0000256" key="8">
    <source>
        <dbReference type="ARBA" id="ARBA00048968"/>
    </source>
</evidence>
<dbReference type="Proteomes" id="UP000627464">
    <property type="component" value="Unassembled WGS sequence"/>
</dbReference>
<dbReference type="EMBL" id="BMFZ01000005">
    <property type="protein sequence ID" value="GGA45490.1"/>
    <property type="molecule type" value="Genomic_DNA"/>
</dbReference>